<name>A0ABN2DMG0_9ACTN</name>
<dbReference type="EMBL" id="BAAAOS010000020">
    <property type="protein sequence ID" value="GAA1580750.1"/>
    <property type="molecule type" value="Genomic_DNA"/>
</dbReference>
<evidence type="ECO:0000259" key="2">
    <source>
        <dbReference type="PROSITE" id="PS50846"/>
    </source>
</evidence>
<proteinExistence type="predicted"/>
<dbReference type="Proteomes" id="UP001500393">
    <property type="component" value="Unassembled WGS sequence"/>
</dbReference>
<dbReference type="Gene3D" id="3.30.70.100">
    <property type="match status" value="1"/>
</dbReference>
<keyword evidence="4" id="KW-1185">Reference proteome</keyword>
<dbReference type="PRINTS" id="PR00944">
    <property type="entry name" value="CUEXPORT"/>
</dbReference>
<dbReference type="Pfam" id="PF00403">
    <property type="entry name" value="HMA"/>
    <property type="match status" value="1"/>
</dbReference>
<organism evidence="3 4">
    <name type="scientific">Kribbella sancticallisti</name>
    <dbReference type="NCBI Taxonomy" id="460087"/>
    <lineage>
        <taxon>Bacteria</taxon>
        <taxon>Bacillati</taxon>
        <taxon>Actinomycetota</taxon>
        <taxon>Actinomycetes</taxon>
        <taxon>Propionibacteriales</taxon>
        <taxon>Kribbellaceae</taxon>
        <taxon>Kribbella</taxon>
    </lineage>
</organism>
<evidence type="ECO:0000313" key="3">
    <source>
        <dbReference type="EMBL" id="GAA1580750.1"/>
    </source>
</evidence>
<comment type="caution">
    <text evidence="3">The sequence shown here is derived from an EMBL/GenBank/DDBJ whole genome shotgun (WGS) entry which is preliminary data.</text>
</comment>
<keyword evidence="1" id="KW-0479">Metal-binding</keyword>
<dbReference type="RefSeq" id="WP_344215667.1">
    <property type="nucleotide sequence ID" value="NZ_BAAAOS010000020.1"/>
</dbReference>
<dbReference type="CDD" id="cd00371">
    <property type="entry name" value="HMA"/>
    <property type="match status" value="1"/>
</dbReference>
<sequence>MCDSCSCGTDTKSTTDVSIEGAAAPAVDTYTVVGMTCGHCVSSVSAEVGKLAGVTSVDVDLPTGSVKIASTTPLDRDSVRAAVEEAGYELANS</sequence>
<reference evidence="3 4" key="1">
    <citation type="journal article" date="2019" name="Int. J. Syst. Evol. Microbiol.">
        <title>The Global Catalogue of Microorganisms (GCM) 10K type strain sequencing project: providing services to taxonomists for standard genome sequencing and annotation.</title>
        <authorList>
            <consortium name="The Broad Institute Genomics Platform"/>
            <consortium name="The Broad Institute Genome Sequencing Center for Infectious Disease"/>
            <person name="Wu L."/>
            <person name="Ma J."/>
        </authorList>
    </citation>
    <scope>NUCLEOTIDE SEQUENCE [LARGE SCALE GENOMIC DNA]</scope>
    <source>
        <strain evidence="3 4">JCM 14969</strain>
    </source>
</reference>
<dbReference type="PROSITE" id="PS50846">
    <property type="entry name" value="HMA_2"/>
    <property type="match status" value="1"/>
</dbReference>
<dbReference type="PROSITE" id="PS01047">
    <property type="entry name" value="HMA_1"/>
    <property type="match status" value="1"/>
</dbReference>
<accession>A0ABN2DMG0</accession>
<dbReference type="InterPro" id="IPR006121">
    <property type="entry name" value="HMA_dom"/>
</dbReference>
<dbReference type="InterPro" id="IPR000428">
    <property type="entry name" value="Cu-bd"/>
</dbReference>
<evidence type="ECO:0000313" key="4">
    <source>
        <dbReference type="Proteomes" id="UP001500393"/>
    </source>
</evidence>
<evidence type="ECO:0000256" key="1">
    <source>
        <dbReference type="ARBA" id="ARBA00022723"/>
    </source>
</evidence>
<dbReference type="InterPro" id="IPR036163">
    <property type="entry name" value="HMA_dom_sf"/>
</dbReference>
<gene>
    <name evidence="3" type="ORF">GCM10009789_38260</name>
</gene>
<feature type="domain" description="HMA" evidence="2">
    <location>
        <begin position="26"/>
        <end position="91"/>
    </location>
</feature>
<dbReference type="SUPFAM" id="SSF55008">
    <property type="entry name" value="HMA, heavy metal-associated domain"/>
    <property type="match status" value="1"/>
</dbReference>
<dbReference type="InterPro" id="IPR017969">
    <property type="entry name" value="Heavy-metal-associated_CS"/>
</dbReference>
<protein>
    <recommendedName>
        <fullName evidence="2">HMA domain-containing protein</fullName>
    </recommendedName>
</protein>